<accession>A0ABP3DPP9</accession>
<gene>
    <name evidence="1" type="ORF">GCM10009539_23180</name>
</gene>
<reference evidence="2" key="1">
    <citation type="journal article" date="2019" name="Int. J. Syst. Evol. Microbiol.">
        <title>The Global Catalogue of Microorganisms (GCM) 10K type strain sequencing project: providing services to taxonomists for standard genome sequencing and annotation.</title>
        <authorList>
            <consortium name="The Broad Institute Genomics Platform"/>
            <consortium name="The Broad Institute Genome Sequencing Center for Infectious Disease"/>
            <person name="Wu L."/>
            <person name="Ma J."/>
        </authorList>
    </citation>
    <scope>NUCLEOTIDE SEQUENCE [LARGE SCALE GENOMIC DNA]</scope>
    <source>
        <strain evidence="2">JCM 10425</strain>
    </source>
</reference>
<keyword evidence="2" id="KW-1185">Reference proteome</keyword>
<protein>
    <submittedName>
        <fullName evidence="1">Uncharacterized protein</fullName>
    </submittedName>
</protein>
<evidence type="ECO:0000313" key="2">
    <source>
        <dbReference type="Proteomes" id="UP001500967"/>
    </source>
</evidence>
<proteinExistence type="predicted"/>
<evidence type="ECO:0000313" key="1">
    <source>
        <dbReference type="EMBL" id="GAA0237266.1"/>
    </source>
</evidence>
<dbReference type="EMBL" id="BAAAGX010000009">
    <property type="protein sequence ID" value="GAA0237266.1"/>
    <property type="molecule type" value="Genomic_DNA"/>
</dbReference>
<name>A0ABP3DPP9_9ACTN</name>
<organism evidence="1 2">
    <name type="scientific">Cryptosporangium japonicum</name>
    <dbReference type="NCBI Taxonomy" id="80872"/>
    <lineage>
        <taxon>Bacteria</taxon>
        <taxon>Bacillati</taxon>
        <taxon>Actinomycetota</taxon>
        <taxon>Actinomycetes</taxon>
        <taxon>Cryptosporangiales</taxon>
        <taxon>Cryptosporangiaceae</taxon>
        <taxon>Cryptosporangium</taxon>
    </lineage>
</organism>
<comment type="caution">
    <text evidence="1">The sequence shown here is derived from an EMBL/GenBank/DDBJ whole genome shotgun (WGS) entry which is preliminary data.</text>
</comment>
<sequence length="89" mass="9480">MESVQIGVGRAVLQLTRDLCLLSLSTAAPHWLDPLAQVYRGVMREAPDDGMSRSDTVPSPPNVRHLAGLSIVSRVTLEDDSPTATAVVA</sequence>
<dbReference type="Proteomes" id="UP001500967">
    <property type="component" value="Unassembled WGS sequence"/>
</dbReference>